<keyword evidence="4" id="KW-0812">Transmembrane</keyword>
<dbReference type="Pfam" id="PF13947">
    <property type="entry name" value="GUB_WAK_bind"/>
    <property type="match status" value="1"/>
</dbReference>
<dbReference type="GO" id="GO:0016020">
    <property type="term" value="C:membrane"/>
    <property type="evidence" value="ECO:0007669"/>
    <property type="project" value="UniProtKB-SubCell"/>
</dbReference>
<dbReference type="PhylomeDB" id="A0A022QHL8"/>
<evidence type="ECO:0000259" key="5">
    <source>
        <dbReference type="Pfam" id="PF13947"/>
    </source>
</evidence>
<proteinExistence type="predicted"/>
<evidence type="ECO:0000313" key="6">
    <source>
        <dbReference type="EMBL" id="EYU28197.1"/>
    </source>
</evidence>
<dbReference type="eggNOG" id="ENOG502RMXX">
    <property type="taxonomic scope" value="Eukaryota"/>
</dbReference>
<evidence type="ECO:0000256" key="4">
    <source>
        <dbReference type="SAM" id="Phobius"/>
    </source>
</evidence>
<dbReference type="Gene3D" id="2.10.25.10">
    <property type="entry name" value="Laminin"/>
    <property type="match status" value="1"/>
</dbReference>
<evidence type="ECO:0000256" key="3">
    <source>
        <dbReference type="ARBA" id="ARBA00023157"/>
    </source>
</evidence>
<comment type="subcellular location">
    <subcellularLocation>
        <location evidence="1">Membrane</location>
        <topology evidence="1">Single-pass membrane protein</topology>
    </subcellularLocation>
</comment>
<evidence type="ECO:0000313" key="7">
    <source>
        <dbReference type="Proteomes" id="UP000030748"/>
    </source>
</evidence>
<keyword evidence="4" id="KW-1133">Transmembrane helix</keyword>
<keyword evidence="2" id="KW-0732">Signal</keyword>
<evidence type="ECO:0000256" key="1">
    <source>
        <dbReference type="ARBA" id="ARBA00004167"/>
    </source>
</evidence>
<sequence>MYLTTNLALAVTLSKDGCPSTCGNVTIPYPFCIGPSCSADSRFTILCRNSTNLPHRLVPFLVNISMEALNISLYGTVTVNNPVTPMSCSNVQEKHDLVKSLKKSPFTISGGYNSLAVLGCQNSVWLRDSTTATVGGCMATCDANSNDTTCYMVAPNGLTSSSYYCTCTNGYEGNPHLPGGCIDIDECIQPENGCINLNLTCINLQGHYICDFLSNRPSRVKIAFITVGSALGGLILLFGAWRSARVIRQRIKAETRELISQCVFNFSLTLN</sequence>
<dbReference type="PROSITE" id="PS01187">
    <property type="entry name" value="EGF_CA"/>
    <property type="match status" value="1"/>
</dbReference>
<dbReference type="InterPro" id="IPR018097">
    <property type="entry name" value="EGF_Ca-bd_CS"/>
</dbReference>
<name>A0A022QHL8_ERYGU</name>
<reference evidence="6 7" key="1">
    <citation type="journal article" date="2013" name="Proc. Natl. Acad. Sci. U.S.A.">
        <title>Fine-scale variation in meiotic recombination in Mimulus inferred from population shotgun sequencing.</title>
        <authorList>
            <person name="Hellsten U."/>
            <person name="Wright K.M."/>
            <person name="Jenkins J."/>
            <person name="Shu S."/>
            <person name="Yuan Y."/>
            <person name="Wessler S.R."/>
            <person name="Schmutz J."/>
            <person name="Willis J.H."/>
            <person name="Rokhsar D.S."/>
        </authorList>
    </citation>
    <scope>NUCLEOTIDE SEQUENCE [LARGE SCALE GENOMIC DNA]</scope>
    <source>
        <strain evidence="7">cv. DUN x IM62</strain>
    </source>
</reference>
<evidence type="ECO:0000256" key="2">
    <source>
        <dbReference type="ARBA" id="ARBA00022729"/>
    </source>
</evidence>
<feature type="domain" description="Wall-associated receptor kinase galacturonan-binding" evidence="5">
    <location>
        <begin position="18"/>
        <end position="73"/>
    </location>
</feature>
<dbReference type="Proteomes" id="UP000030748">
    <property type="component" value="Unassembled WGS sequence"/>
</dbReference>
<dbReference type="AlphaFoldDB" id="A0A022QHL8"/>
<dbReference type="GO" id="GO:0030247">
    <property type="term" value="F:polysaccharide binding"/>
    <property type="evidence" value="ECO:0007669"/>
    <property type="project" value="InterPro"/>
</dbReference>
<dbReference type="GO" id="GO:0005509">
    <property type="term" value="F:calcium ion binding"/>
    <property type="evidence" value="ECO:0007669"/>
    <property type="project" value="InterPro"/>
</dbReference>
<keyword evidence="7" id="KW-1185">Reference proteome</keyword>
<organism evidence="6 7">
    <name type="scientific">Erythranthe guttata</name>
    <name type="common">Yellow monkey flower</name>
    <name type="synonym">Mimulus guttatus</name>
    <dbReference type="NCBI Taxonomy" id="4155"/>
    <lineage>
        <taxon>Eukaryota</taxon>
        <taxon>Viridiplantae</taxon>
        <taxon>Streptophyta</taxon>
        <taxon>Embryophyta</taxon>
        <taxon>Tracheophyta</taxon>
        <taxon>Spermatophyta</taxon>
        <taxon>Magnoliopsida</taxon>
        <taxon>eudicotyledons</taxon>
        <taxon>Gunneridae</taxon>
        <taxon>Pentapetalae</taxon>
        <taxon>asterids</taxon>
        <taxon>lamiids</taxon>
        <taxon>Lamiales</taxon>
        <taxon>Phrymaceae</taxon>
        <taxon>Erythranthe</taxon>
    </lineage>
</organism>
<feature type="transmembrane region" description="Helical" evidence="4">
    <location>
        <begin position="222"/>
        <end position="241"/>
    </location>
</feature>
<dbReference type="PANTHER" id="PTHR33491">
    <property type="entry name" value="OSJNBA0016N04.9 PROTEIN"/>
    <property type="match status" value="1"/>
</dbReference>
<keyword evidence="4" id="KW-0472">Membrane</keyword>
<dbReference type="InterPro" id="IPR025287">
    <property type="entry name" value="WAK_GUB"/>
</dbReference>
<keyword evidence="3" id="KW-1015">Disulfide bond</keyword>
<gene>
    <name evidence="6" type="ORF">MIMGU_mgv1a020454mg</name>
</gene>
<dbReference type="STRING" id="4155.A0A022QHL8"/>
<protein>
    <recommendedName>
        <fullName evidence="5">Wall-associated receptor kinase galacturonan-binding domain-containing protein</fullName>
    </recommendedName>
</protein>
<accession>A0A022QHL8</accession>
<dbReference type="EMBL" id="KI631451">
    <property type="protein sequence ID" value="EYU28197.1"/>
    <property type="molecule type" value="Genomic_DNA"/>
</dbReference>